<accession>A0A9X3I8G1</accession>
<evidence type="ECO:0000313" key="2">
    <source>
        <dbReference type="Proteomes" id="UP001142592"/>
    </source>
</evidence>
<gene>
    <name evidence="1" type="ORF">OQZ29_05650</name>
</gene>
<organism evidence="1 2">
    <name type="scientific">Pedobacter agri</name>
    <dbReference type="NCBI Taxonomy" id="454586"/>
    <lineage>
        <taxon>Bacteria</taxon>
        <taxon>Pseudomonadati</taxon>
        <taxon>Bacteroidota</taxon>
        <taxon>Sphingobacteriia</taxon>
        <taxon>Sphingobacteriales</taxon>
        <taxon>Sphingobacteriaceae</taxon>
        <taxon>Pedobacter</taxon>
    </lineage>
</organism>
<name>A0A9X3I8G1_9SPHI</name>
<protein>
    <submittedName>
        <fullName evidence="1">Uncharacterized protein</fullName>
    </submittedName>
</protein>
<proteinExistence type="predicted"/>
<dbReference type="AlphaFoldDB" id="A0A9X3I8G1"/>
<dbReference type="Proteomes" id="UP001142592">
    <property type="component" value="Unassembled WGS sequence"/>
</dbReference>
<sequence length="373" mass="42772">MKNNQKKFLTPTLEGDRFKTKSVPVEFLQELSVIQDLIFELAKDIYKKEHPTRSRLPNHFLDGISLRLLDIKKGSSIMELDLDTSEIEALDLSNDTYSYLEKAKNLLIKDLENIDIEDNNSILSKPKYANYFIRIGRHLRPNETMFLNRTGRKKYGKLTDDIRAKVLNRPYVGLTIDKFEIYADVTSIDKKNQTFTISESGLLVSASLALIDIQLLVKSLADVELVTKVLIKGTGKFDSTGRLQVIDRVDEATLIDPYDVHSRIDELMLIKDGWLDGEGKAPNKKGLLKLLTFYDRFVPKTFIKPAIFPRPDGNIQFEWSSSEYEIDAVIDLMNFKSRLHALNFENEKETIKNFDLSTKVGWKSMNLLVNEAL</sequence>
<keyword evidence="2" id="KW-1185">Reference proteome</keyword>
<comment type="caution">
    <text evidence="1">The sequence shown here is derived from an EMBL/GenBank/DDBJ whole genome shotgun (WGS) entry which is preliminary data.</text>
</comment>
<reference evidence="1" key="1">
    <citation type="submission" date="2022-11" db="EMBL/GenBank/DDBJ databases">
        <authorList>
            <person name="Graham C."/>
            <person name="Newman J.D."/>
        </authorList>
    </citation>
    <scope>NUCLEOTIDE SEQUENCE</scope>
    <source>
        <strain evidence="1">DSM 19486</strain>
    </source>
</reference>
<evidence type="ECO:0000313" key="1">
    <source>
        <dbReference type="EMBL" id="MCX3264220.1"/>
    </source>
</evidence>
<dbReference type="EMBL" id="JAPJUH010000002">
    <property type="protein sequence ID" value="MCX3264220.1"/>
    <property type="molecule type" value="Genomic_DNA"/>
</dbReference>
<dbReference type="RefSeq" id="WP_010599261.1">
    <property type="nucleotide sequence ID" value="NZ_JAPJUH010000002.1"/>
</dbReference>